<dbReference type="PROSITE" id="PS50850">
    <property type="entry name" value="MFS"/>
    <property type="match status" value="1"/>
</dbReference>
<dbReference type="RefSeq" id="WP_263338740.1">
    <property type="nucleotide sequence ID" value="NZ_JAGSYH010000004.1"/>
</dbReference>
<dbReference type="Pfam" id="PF07690">
    <property type="entry name" value="MFS_1"/>
    <property type="match status" value="1"/>
</dbReference>
<dbReference type="EMBL" id="JBHSPH010000002">
    <property type="protein sequence ID" value="MFC5862301.1"/>
    <property type="molecule type" value="Genomic_DNA"/>
</dbReference>
<evidence type="ECO:0000256" key="2">
    <source>
        <dbReference type="ARBA" id="ARBA00022448"/>
    </source>
</evidence>
<feature type="transmembrane region" description="Helical" evidence="6">
    <location>
        <begin position="75"/>
        <end position="96"/>
    </location>
</feature>
<feature type="transmembrane region" description="Helical" evidence="6">
    <location>
        <begin position="103"/>
        <end position="127"/>
    </location>
</feature>
<dbReference type="InterPro" id="IPR036259">
    <property type="entry name" value="MFS_trans_sf"/>
</dbReference>
<keyword evidence="5 6" id="KW-0472">Membrane</keyword>
<keyword evidence="4 6" id="KW-1133">Transmembrane helix</keyword>
<feature type="transmembrane region" description="Helical" evidence="6">
    <location>
        <begin position="414"/>
        <end position="434"/>
    </location>
</feature>
<evidence type="ECO:0000256" key="6">
    <source>
        <dbReference type="SAM" id="Phobius"/>
    </source>
</evidence>
<dbReference type="PANTHER" id="PTHR43791:SF100">
    <property type="entry name" value="SUGAR TRANSPORTER"/>
    <property type="match status" value="1"/>
</dbReference>
<evidence type="ECO:0000313" key="8">
    <source>
        <dbReference type="EMBL" id="MFC5862301.1"/>
    </source>
</evidence>
<feature type="transmembrane region" description="Helical" evidence="6">
    <location>
        <begin position="133"/>
        <end position="153"/>
    </location>
</feature>
<reference evidence="9" key="1">
    <citation type="journal article" date="2019" name="Int. J. Syst. Evol. Microbiol.">
        <title>The Global Catalogue of Microorganisms (GCM) 10K type strain sequencing project: providing services to taxonomists for standard genome sequencing and annotation.</title>
        <authorList>
            <consortium name="The Broad Institute Genomics Platform"/>
            <consortium name="The Broad Institute Genome Sequencing Center for Infectious Disease"/>
            <person name="Wu L."/>
            <person name="Ma J."/>
        </authorList>
    </citation>
    <scope>NUCLEOTIDE SEQUENCE [LARGE SCALE GENOMIC DNA]</scope>
    <source>
        <strain evidence="9">JCM 4087</strain>
    </source>
</reference>
<dbReference type="Gene3D" id="1.20.1250.20">
    <property type="entry name" value="MFS general substrate transporter like domains"/>
    <property type="match status" value="2"/>
</dbReference>
<comment type="subcellular location">
    <subcellularLocation>
        <location evidence="1">Membrane</location>
        <topology evidence="1">Multi-pass membrane protein</topology>
    </subcellularLocation>
</comment>
<feature type="transmembrane region" description="Helical" evidence="6">
    <location>
        <begin position="256"/>
        <end position="277"/>
    </location>
</feature>
<accession>A0ABW1EDA6</accession>
<keyword evidence="9" id="KW-1185">Reference proteome</keyword>
<dbReference type="Proteomes" id="UP001596091">
    <property type="component" value="Unassembled WGS sequence"/>
</dbReference>
<evidence type="ECO:0000256" key="5">
    <source>
        <dbReference type="ARBA" id="ARBA00023136"/>
    </source>
</evidence>
<evidence type="ECO:0000256" key="1">
    <source>
        <dbReference type="ARBA" id="ARBA00004141"/>
    </source>
</evidence>
<comment type="caution">
    <text evidence="8">The sequence shown here is derived from an EMBL/GenBank/DDBJ whole genome shotgun (WGS) entry which is preliminary data.</text>
</comment>
<feature type="transmembrane region" description="Helical" evidence="6">
    <location>
        <begin position="165"/>
        <end position="185"/>
    </location>
</feature>
<feature type="transmembrane region" description="Helical" evidence="6">
    <location>
        <begin position="191"/>
        <end position="212"/>
    </location>
</feature>
<proteinExistence type="predicted"/>
<dbReference type="SUPFAM" id="SSF103473">
    <property type="entry name" value="MFS general substrate transporter"/>
    <property type="match status" value="1"/>
</dbReference>
<protein>
    <submittedName>
        <fullName evidence="8">MFS transporter</fullName>
    </submittedName>
</protein>
<gene>
    <name evidence="8" type="ORF">ACFPT7_08350</name>
</gene>
<organism evidence="8 9">
    <name type="scientific">Acidicapsa dinghuensis</name>
    <dbReference type="NCBI Taxonomy" id="2218256"/>
    <lineage>
        <taxon>Bacteria</taxon>
        <taxon>Pseudomonadati</taxon>
        <taxon>Acidobacteriota</taxon>
        <taxon>Terriglobia</taxon>
        <taxon>Terriglobales</taxon>
        <taxon>Acidobacteriaceae</taxon>
        <taxon>Acidicapsa</taxon>
    </lineage>
</organism>
<dbReference type="CDD" id="cd17319">
    <property type="entry name" value="MFS_ExuT_GudP_like"/>
    <property type="match status" value="1"/>
</dbReference>
<evidence type="ECO:0000256" key="4">
    <source>
        <dbReference type="ARBA" id="ARBA00022989"/>
    </source>
</evidence>
<evidence type="ECO:0000259" key="7">
    <source>
        <dbReference type="PROSITE" id="PS50850"/>
    </source>
</evidence>
<feature type="transmembrane region" description="Helical" evidence="6">
    <location>
        <begin position="289"/>
        <end position="311"/>
    </location>
</feature>
<sequence>MADELSLPAASTAPLASSEELNRTLAGPDAQKRWLFLLPVVFITYSLAYLDRANYGFGAAAGLAQTLHISGSQSALLGALFFLGYFLFQVPGVAFARRRSARVLVCIALISWGVLAALTGVIRNFWLLAADRMLLGVAESFILPAMLNLLTSWFTRAERSRTNTLLILGNPVTVLWMSVATGYLIRAVGWQMTFVLEGIPSVLWGVIWVMVVRDHPHEVHWLDKSTCNALEDQLNREQWMLPKIGSFAEALKHPSVALLNVQYFFWSIGVYGFVLWLPTVIQKGAAKGIAITGLLSAVPYLFAIVLMLLVAYFSDRSFRRKRFIWPFLVISGAALFGSFMMAGVSFWWAYMFLIVAGGTMYAPYGPFFAIVPEIMPRNVAGEVTALVNSCGALGGFAGTYLVGVLEAKTGNGRAGFLAMSISLVISGIIIYALNTASRDTLSTMPPGLQEAQH</sequence>
<dbReference type="PANTHER" id="PTHR43791">
    <property type="entry name" value="PERMEASE-RELATED"/>
    <property type="match status" value="1"/>
</dbReference>
<name>A0ABW1EDA6_9BACT</name>
<evidence type="ECO:0000256" key="3">
    <source>
        <dbReference type="ARBA" id="ARBA00022692"/>
    </source>
</evidence>
<feature type="domain" description="Major facilitator superfamily (MFS) profile" evidence="7">
    <location>
        <begin position="37"/>
        <end position="438"/>
    </location>
</feature>
<evidence type="ECO:0000313" key="9">
    <source>
        <dbReference type="Proteomes" id="UP001596091"/>
    </source>
</evidence>
<dbReference type="InterPro" id="IPR011701">
    <property type="entry name" value="MFS"/>
</dbReference>
<keyword evidence="2" id="KW-0813">Transport</keyword>
<dbReference type="InterPro" id="IPR020846">
    <property type="entry name" value="MFS_dom"/>
</dbReference>
<feature type="transmembrane region" description="Helical" evidence="6">
    <location>
        <begin position="347"/>
        <end position="371"/>
    </location>
</feature>
<feature type="transmembrane region" description="Helical" evidence="6">
    <location>
        <begin position="383"/>
        <end position="402"/>
    </location>
</feature>
<feature type="transmembrane region" description="Helical" evidence="6">
    <location>
        <begin position="33"/>
        <end position="50"/>
    </location>
</feature>
<keyword evidence="3 6" id="KW-0812">Transmembrane</keyword>
<feature type="transmembrane region" description="Helical" evidence="6">
    <location>
        <begin position="323"/>
        <end position="341"/>
    </location>
</feature>